<dbReference type="EMBL" id="BARW01031281">
    <property type="protein sequence ID" value="GAJ14745.1"/>
    <property type="molecule type" value="Genomic_DNA"/>
</dbReference>
<dbReference type="Pfam" id="PF19089">
    <property type="entry name" value="DUF5777"/>
    <property type="match status" value="1"/>
</dbReference>
<dbReference type="InterPro" id="IPR045916">
    <property type="entry name" value="DUF5777"/>
</dbReference>
<organism evidence="2">
    <name type="scientific">marine sediment metagenome</name>
    <dbReference type="NCBI Taxonomy" id="412755"/>
    <lineage>
        <taxon>unclassified sequences</taxon>
        <taxon>metagenomes</taxon>
        <taxon>ecological metagenomes</taxon>
    </lineage>
</organism>
<comment type="caution">
    <text evidence="2">The sequence shown here is derived from an EMBL/GenBank/DDBJ whole genome shotgun (WGS) entry which is preliminary data.</text>
</comment>
<gene>
    <name evidence="2" type="ORF">S12H4_49796</name>
</gene>
<feature type="domain" description="DUF5777" evidence="1">
    <location>
        <begin position="41"/>
        <end position="171"/>
    </location>
</feature>
<name>X1VVM7_9ZZZZ</name>
<evidence type="ECO:0000259" key="1">
    <source>
        <dbReference type="Pfam" id="PF19089"/>
    </source>
</evidence>
<sequence>MENRYFKTILAGLILLFAISVHGLRAQDEEKPDNRPIRPPFETIALLDNQTTVNPFKGSLHFEISHRFSEIKDIGDLFGIYGSANTRLALDYGITDRIMGGFGTTRDYKLQDFEWKVSILTQTRSWSIPLSLSYYGNMVIDARSKDNFGPEDQYKFTHRMSYLTQFITSVKTGPVSF</sequence>
<accession>X1VVM7</accession>
<dbReference type="AlphaFoldDB" id="X1VVM7"/>
<protein>
    <recommendedName>
        <fullName evidence="1">DUF5777 domain-containing protein</fullName>
    </recommendedName>
</protein>
<reference evidence="2" key="1">
    <citation type="journal article" date="2014" name="Front. Microbiol.">
        <title>High frequency of phylogenetically diverse reductive dehalogenase-homologous genes in deep subseafloor sedimentary metagenomes.</title>
        <authorList>
            <person name="Kawai M."/>
            <person name="Futagami T."/>
            <person name="Toyoda A."/>
            <person name="Takaki Y."/>
            <person name="Nishi S."/>
            <person name="Hori S."/>
            <person name="Arai W."/>
            <person name="Tsubouchi T."/>
            <person name="Morono Y."/>
            <person name="Uchiyama I."/>
            <person name="Ito T."/>
            <person name="Fujiyama A."/>
            <person name="Inagaki F."/>
            <person name="Takami H."/>
        </authorList>
    </citation>
    <scope>NUCLEOTIDE SEQUENCE</scope>
    <source>
        <strain evidence="2">Expedition CK06-06</strain>
    </source>
</reference>
<feature type="non-terminal residue" evidence="2">
    <location>
        <position position="177"/>
    </location>
</feature>
<evidence type="ECO:0000313" key="2">
    <source>
        <dbReference type="EMBL" id="GAJ14745.1"/>
    </source>
</evidence>
<proteinExistence type="predicted"/>